<dbReference type="OrthoDB" id="4568469at2"/>
<dbReference type="GO" id="GO:0020037">
    <property type="term" value="F:heme binding"/>
    <property type="evidence" value="ECO:0007669"/>
    <property type="project" value="InterPro"/>
</dbReference>
<proteinExistence type="predicted"/>
<dbReference type="STRING" id="1344003.SAMN05445060_3370"/>
<organism evidence="2 3">
    <name type="scientific">Williamsia sterculiae</name>
    <dbReference type="NCBI Taxonomy" id="1344003"/>
    <lineage>
        <taxon>Bacteria</taxon>
        <taxon>Bacillati</taxon>
        <taxon>Actinomycetota</taxon>
        <taxon>Actinomycetes</taxon>
        <taxon>Mycobacteriales</taxon>
        <taxon>Nocardiaceae</taxon>
        <taxon>Williamsia</taxon>
    </lineage>
</organism>
<gene>
    <name evidence="2" type="ORF">SAMN05445060_3370</name>
</gene>
<dbReference type="InterPro" id="IPR032407">
    <property type="entry name" value="MHB"/>
</dbReference>
<dbReference type="Pfam" id="PF16525">
    <property type="entry name" value="MHB"/>
    <property type="match status" value="1"/>
</dbReference>
<evidence type="ECO:0000313" key="2">
    <source>
        <dbReference type="EMBL" id="SIS18700.1"/>
    </source>
</evidence>
<protein>
    <submittedName>
        <fullName evidence="2">Hemophore-related protein, Rv0203/Rv1174c family</fullName>
    </submittedName>
</protein>
<dbReference type="Gene3D" id="1.20.20.20">
    <property type="entry name" value="Haemophore, haem-binding domain"/>
    <property type="match status" value="1"/>
</dbReference>
<reference evidence="2 3" key="1">
    <citation type="submission" date="2017-01" db="EMBL/GenBank/DDBJ databases">
        <authorList>
            <person name="Mah S.A."/>
            <person name="Swanson W.J."/>
            <person name="Moy G.W."/>
            <person name="Vacquier V.D."/>
        </authorList>
    </citation>
    <scope>NUCLEOTIDE SEQUENCE [LARGE SCALE GENOMIC DNA]</scope>
    <source>
        <strain evidence="2 3">CPCC 203464</strain>
    </source>
</reference>
<name>A0A1N7H1R0_9NOCA</name>
<evidence type="ECO:0000313" key="3">
    <source>
        <dbReference type="Proteomes" id="UP000186218"/>
    </source>
</evidence>
<feature type="domain" description="Haemophore haem-binding" evidence="1">
    <location>
        <begin position="40"/>
        <end position="116"/>
    </location>
</feature>
<dbReference type="InterPro" id="IPR038378">
    <property type="entry name" value="MHB_sf"/>
</dbReference>
<dbReference type="AlphaFoldDB" id="A0A1N7H1R0"/>
<accession>A0A1N7H1R0</accession>
<dbReference type="EMBL" id="FTNT01000011">
    <property type="protein sequence ID" value="SIS18700.1"/>
    <property type="molecule type" value="Genomic_DNA"/>
</dbReference>
<sequence length="120" mass="12873">MTITHPSTMTWTRRVGAAATIAVGIGLAGIIPATASADTPHCDPQAKAAAKAQAAPQIAAVLAKHPDLAAEIAKVRTLPKDQRKTEWKSFRKGHKQEVQELRAARKPVHDYRAACKPAKH</sequence>
<dbReference type="Proteomes" id="UP000186218">
    <property type="component" value="Unassembled WGS sequence"/>
</dbReference>
<keyword evidence="3" id="KW-1185">Reference proteome</keyword>
<dbReference type="NCBIfam" id="TIGR04529">
    <property type="entry name" value="MTB_hemophore"/>
    <property type="match status" value="1"/>
</dbReference>
<dbReference type="RefSeq" id="WP_076481850.1">
    <property type="nucleotide sequence ID" value="NZ_FTNT01000011.1"/>
</dbReference>
<evidence type="ECO:0000259" key="1">
    <source>
        <dbReference type="Pfam" id="PF16525"/>
    </source>
</evidence>